<evidence type="ECO:0000313" key="1">
    <source>
        <dbReference type="EMBL" id="KAI9386508.1"/>
    </source>
</evidence>
<reference evidence="1 2" key="1">
    <citation type="journal article" date="2006" name="Science">
        <title>The genome of black cottonwood, Populus trichocarpa (Torr. &amp; Gray).</title>
        <authorList>
            <person name="Tuskan G.A."/>
            <person name="Difazio S."/>
            <person name="Jansson S."/>
            <person name="Bohlmann J."/>
            <person name="Grigoriev I."/>
            <person name="Hellsten U."/>
            <person name="Putnam N."/>
            <person name="Ralph S."/>
            <person name="Rombauts S."/>
            <person name="Salamov A."/>
            <person name="Schein J."/>
            <person name="Sterck L."/>
            <person name="Aerts A."/>
            <person name="Bhalerao R.R."/>
            <person name="Bhalerao R.P."/>
            <person name="Blaudez D."/>
            <person name="Boerjan W."/>
            <person name="Brun A."/>
            <person name="Brunner A."/>
            <person name="Busov V."/>
            <person name="Campbell M."/>
            <person name="Carlson J."/>
            <person name="Chalot M."/>
            <person name="Chapman J."/>
            <person name="Chen G.L."/>
            <person name="Cooper D."/>
            <person name="Coutinho P.M."/>
            <person name="Couturier J."/>
            <person name="Covert S."/>
            <person name="Cronk Q."/>
            <person name="Cunningham R."/>
            <person name="Davis J."/>
            <person name="Degroeve S."/>
            <person name="Dejardin A."/>
            <person name="Depamphilis C."/>
            <person name="Detter J."/>
            <person name="Dirks B."/>
            <person name="Dubchak I."/>
            <person name="Duplessis S."/>
            <person name="Ehlting J."/>
            <person name="Ellis B."/>
            <person name="Gendler K."/>
            <person name="Goodstein D."/>
            <person name="Gribskov M."/>
            <person name="Grimwood J."/>
            <person name="Groover A."/>
            <person name="Gunter L."/>
            <person name="Hamberger B."/>
            <person name="Heinze B."/>
            <person name="Helariutta Y."/>
            <person name="Henrissat B."/>
            <person name="Holligan D."/>
            <person name="Holt R."/>
            <person name="Huang W."/>
            <person name="Islam-Faridi N."/>
            <person name="Jones S."/>
            <person name="Jones-Rhoades M."/>
            <person name="Jorgensen R."/>
            <person name="Joshi C."/>
            <person name="Kangasjarvi J."/>
            <person name="Karlsson J."/>
            <person name="Kelleher C."/>
            <person name="Kirkpatrick R."/>
            <person name="Kirst M."/>
            <person name="Kohler A."/>
            <person name="Kalluri U."/>
            <person name="Larimer F."/>
            <person name="Leebens-Mack J."/>
            <person name="Leple J.C."/>
            <person name="Locascio P."/>
            <person name="Lou Y."/>
            <person name="Lucas S."/>
            <person name="Martin F."/>
            <person name="Montanini B."/>
            <person name="Napoli C."/>
            <person name="Nelson D.R."/>
            <person name="Nelson C."/>
            <person name="Nieminen K."/>
            <person name="Nilsson O."/>
            <person name="Pereda V."/>
            <person name="Peter G."/>
            <person name="Philippe R."/>
            <person name="Pilate G."/>
            <person name="Poliakov A."/>
            <person name="Razumovskaya J."/>
            <person name="Richardson P."/>
            <person name="Rinaldi C."/>
            <person name="Ritland K."/>
            <person name="Rouze P."/>
            <person name="Ryaboy D."/>
            <person name="Schmutz J."/>
            <person name="Schrader J."/>
            <person name="Segerman B."/>
            <person name="Shin H."/>
            <person name="Siddiqui A."/>
            <person name="Sterky F."/>
            <person name="Terry A."/>
            <person name="Tsai C.J."/>
            <person name="Uberbacher E."/>
            <person name="Unneberg P."/>
            <person name="Vahala J."/>
            <person name="Wall K."/>
            <person name="Wessler S."/>
            <person name="Yang G."/>
            <person name="Yin T."/>
            <person name="Douglas C."/>
            <person name="Marra M."/>
            <person name="Sandberg G."/>
            <person name="Van de Peer Y."/>
            <person name="Rokhsar D."/>
        </authorList>
    </citation>
    <scope>NUCLEOTIDE SEQUENCE [LARGE SCALE GENOMIC DNA]</scope>
    <source>
        <strain evidence="2">cv. Nisqually</strain>
    </source>
</reference>
<gene>
    <name evidence="1" type="ORF">POPTR_010G034950v4</name>
</gene>
<organism evidence="1 2">
    <name type="scientific">Populus trichocarpa</name>
    <name type="common">Western balsam poplar</name>
    <name type="synonym">Populus balsamifera subsp. trichocarpa</name>
    <dbReference type="NCBI Taxonomy" id="3694"/>
    <lineage>
        <taxon>Eukaryota</taxon>
        <taxon>Viridiplantae</taxon>
        <taxon>Streptophyta</taxon>
        <taxon>Embryophyta</taxon>
        <taxon>Tracheophyta</taxon>
        <taxon>Spermatophyta</taxon>
        <taxon>Magnoliopsida</taxon>
        <taxon>eudicotyledons</taxon>
        <taxon>Gunneridae</taxon>
        <taxon>Pentapetalae</taxon>
        <taxon>rosids</taxon>
        <taxon>fabids</taxon>
        <taxon>Malpighiales</taxon>
        <taxon>Salicaceae</taxon>
        <taxon>Saliceae</taxon>
        <taxon>Populus</taxon>
    </lineage>
</organism>
<evidence type="ECO:0000313" key="2">
    <source>
        <dbReference type="Proteomes" id="UP000006729"/>
    </source>
</evidence>
<name>A0ACC0SBN5_POPTR</name>
<sequence>MKGTLCSSGLTLMNWTLWLCIFTREEREGSWGQEE</sequence>
<keyword evidence="2" id="KW-1185">Reference proteome</keyword>
<dbReference type="EMBL" id="CM009299">
    <property type="protein sequence ID" value="KAI9386508.1"/>
    <property type="molecule type" value="Genomic_DNA"/>
</dbReference>
<protein>
    <submittedName>
        <fullName evidence="1">Uncharacterized protein</fullName>
    </submittedName>
</protein>
<dbReference type="Proteomes" id="UP000006729">
    <property type="component" value="Chromosome 10"/>
</dbReference>
<comment type="caution">
    <text evidence="1">The sequence shown here is derived from an EMBL/GenBank/DDBJ whole genome shotgun (WGS) entry which is preliminary data.</text>
</comment>
<accession>A0ACC0SBN5</accession>
<proteinExistence type="predicted"/>